<name>A0A3D8TT85_9LIST</name>
<dbReference type="CDD" id="cd03801">
    <property type="entry name" value="GT4_PimA-like"/>
    <property type="match status" value="1"/>
</dbReference>
<dbReference type="PANTHER" id="PTHR12526:SF630">
    <property type="entry name" value="GLYCOSYLTRANSFERASE"/>
    <property type="match status" value="1"/>
</dbReference>
<keyword evidence="3" id="KW-0808">Transferase</keyword>
<dbReference type="Gene3D" id="3.40.50.2000">
    <property type="entry name" value="Glycogen Phosphorylase B"/>
    <property type="match status" value="2"/>
</dbReference>
<feature type="domain" description="Glycosyl transferase family 1" evidence="1">
    <location>
        <begin position="163"/>
        <end position="319"/>
    </location>
</feature>
<sequence length="343" mass="39650">MNILMVGPDSNEKGGIATVIDNFKNYYVSREHRLYFLNSWSAVSKARREWKAIRSIRRVIREKQIDIVHFHVAQKGSFFRKALLKSLLPRRVKTIFHMHASQFDVFYEKSNWILRFRIRETLRKTDHIVVLGENWASYYRKLTKTPISVIPNAVHVPEKFSYDANSKTIVTFGRIGKRKGSYDILKVAKQIGLLFPEIQFVLYGDGEKEAIMTEIKQLNLANVFLGGWASKKDQEKILATSVLHFLPSYHEGLPMAILETMAAGIPNLSTNVGEIRDVIQDQENGMITDPGDILAMIAQLRAFLENRSVREDYSQKARKTIESNFSIEHYHEVWSKLYRTLKA</sequence>
<gene>
    <name evidence="3" type="ORF">UR08_01480</name>
</gene>
<dbReference type="Pfam" id="PF13439">
    <property type="entry name" value="Glyco_transf_4"/>
    <property type="match status" value="1"/>
</dbReference>
<dbReference type="InterPro" id="IPR001296">
    <property type="entry name" value="Glyco_trans_1"/>
</dbReference>
<dbReference type="Pfam" id="PF00534">
    <property type="entry name" value="Glycos_transf_1"/>
    <property type="match status" value="1"/>
</dbReference>
<dbReference type="PANTHER" id="PTHR12526">
    <property type="entry name" value="GLYCOSYLTRANSFERASE"/>
    <property type="match status" value="1"/>
</dbReference>
<reference evidence="4" key="1">
    <citation type="submission" date="2015-04" db="EMBL/GenBank/DDBJ databases">
        <authorList>
            <person name="Schardt J."/>
            <person name="Mueller-Herbst S."/>
            <person name="Scherer S."/>
            <person name="Huptas C."/>
        </authorList>
    </citation>
    <scope>NUCLEOTIDE SEQUENCE [LARGE SCALE GENOMIC DNA]</scope>
    <source>
        <strain evidence="4">Kiel-L1</strain>
    </source>
</reference>
<dbReference type="InterPro" id="IPR028098">
    <property type="entry name" value="Glyco_trans_4-like_N"/>
</dbReference>
<evidence type="ECO:0000259" key="2">
    <source>
        <dbReference type="Pfam" id="PF13439"/>
    </source>
</evidence>
<dbReference type="EMBL" id="LARY01000001">
    <property type="protein sequence ID" value="RDX02228.1"/>
    <property type="molecule type" value="Genomic_DNA"/>
</dbReference>
<dbReference type="GO" id="GO:0016757">
    <property type="term" value="F:glycosyltransferase activity"/>
    <property type="evidence" value="ECO:0007669"/>
    <property type="project" value="InterPro"/>
</dbReference>
<evidence type="ECO:0000313" key="3">
    <source>
        <dbReference type="EMBL" id="RDX02228.1"/>
    </source>
</evidence>
<protein>
    <submittedName>
        <fullName evidence="3">Glycosyl transferase</fullName>
    </submittedName>
</protein>
<organism evidence="3 4">
    <name type="scientific">Listeria kieliensis</name>
    <dbReference type="NCBI Taxonomy" id="1621700"/>
    <lineage>
        <taxon>Bacteria</taxon>
        <taxon>Bacillati</taxon>
        <taxon>Bacillota</taxon>
        <taxon>Bacilli</taxon>
        <taxon>Bacillales</taxon>
        <taxon>Listeriaceae</taxon>
        <taxon>Listeria</taxon>
    </lineage>
</organism>
<dbReference type="AlphaFoldDB" id="A0A3D8TT85"/>
<keyword evidence="4" id="KW-1185">Reference proteome</keyword>
<dbReference type="SUPFAM" id="SSF53756">
    <property type="entry name" value="UDP-Glycosyltransferase/glycogen phosphorylase"/>
    <property type="match status" value="1"/>
</dbReference>
<dbReference type="RefSeq" id="WP_115751902.1">
    <property type="nucleotide sequence ID" value="NZ_LARY01000001.1"/>
</dbReference>
<dbReference type="Proteomes" id="UP000257055">
    <property type="component" value="Unassembled WGS sequence"/>
</dbReference>
<evidence type="ECO:0000259" key="1">
    <source>
        <dbReference type="Pfam" id="PF00534"/>
    </source>
</evidence>
<evidence type="ECO:0000313" key="4">
    <source>
        <dbReference type="Proteomes" id="UP000257055"/>
    </source>
</evidence>
<proteinExistence type="predicted"/>
<accession>A0A3D8TT85</accession>
<feature type="domain" description="Glycosyltransferase subfamily 4-like N-terminal" evidence="2">
    <location>
        <begin position="44"/>
        <end position="155"/>
    </location>
</feature>
<comment type="caution">
    <text evidence="3">The sequence shown here is derived from an EMBL/GenBank/DDBJ whole genome shotgun (WGS) entry which is preliminary data.</text>
</comment>